<dbReference type="GO" id="GO:0001522">
    <property type="term" value="P:pseudouridine synthesis"/>
    <property type="evidence" value="ECO:0007669"/>
    <property type="project" value="InterPro"/>
</dbReference>
<evidence type="ECO:0000256" key="3">
    <source>
        <dbReference type="SAM" id="MobiDB-lite"/>
    </source>
</evidence>
<dbReference type="InterPro" id="IPR020103">
    <property type="entry name" value="PsdUridine_synth_cat_dom_sf"/>
</dbReference>
<dbReference type="Gene3D" id="3.30.2350.20">
    <property type="entry name" value="TruD, catalytic domain"/>
    <property type="match status" value="2"/>
</dbReference>
<evidence type="ECO:0000256" key="2">
    <source>
        <dbReference type="ARBA" id="ARBA00023235"/>
    </source>
</evidence>
<dbReference type="FunFam" id="3.20.20.140:FF:000055">
    <property type="entry name" value="Uracil-5-carboxylate decarboxylase"/>
    <property type="match status" value="1"/>
</dbReference>
<dbReference type="GO" id="GO:0016787">
    <property type="term" value="F:hydrolase activity"/>
    <property type="evidence" value="ECO:0007669"/>
    <property type="project" value="InterPro"/>
</dbReference>
<feature type="region of interest" description="Disordered" evidence="3">
    <location>
        <begin position="692"/>
        <end position="741"/>
    </location>
</feature>
<keyword evidence="2" id="KW-0413">Isomerase</keyword>
<dbReference type="Pfam" id="PF01142">
    <property type="entry name" value="TruD"/>
    <property type="match status" value="1"/>
</dbReference>
<comment type="similarity">
    <text evidence="1">Belongs to the pseudouridine synthase TruD family.</text>
</comment>
<gene>
    <name evidence="5" type="ORF">CLUP02_04137</name>
</gene>
<evidence type="ECO:0000313" key="5">
    <source>
        <dbReference type="EMBL" id="UQC78660.1"/>
    </source>
</evidence>
<feature type="region of interest" description="Disordered" evidence="3">
    <location>
        <begin position="570"/>
        <end position="620"/>
    </location>
</feature>
<evidence type="ECO:0000259" key="4">
    <source>
        <dbReference type="PROSITE" id="PS50984"/>
    </source>
</evidence>
<dbReference type="GeneID" id="73338163"/>
<dbReference type="GO" id="GO:0009982">
    <property type="term" value="F:pseudouridine synthase activity"/>
    <property type="evidence" value="ECO:0007669"/>
    <property type="project" value="InterPro"/>
</dbReference>
<evidence type="ECO:0000256" key="1">
    <source>
        <dbReference type="ARBA" id="ARBA00007953"/>
    </source>
</evidence>
<dbReference type="PANTHER" id="PTHR13326:SF21">
    <property type="entry name" value="PSEUDOURIDYLATE SYNTHASE PUS7L"/>
    <property type="match status" value="1"/>
</dbReference>
<keyword evidence="6" id="KW-1185">Reference proteome</keyword>
<feature type="compositionally biased region" description="Basic and acidic residues" evidence="3">
    <location>
        <begin position="597"/>
        <end position="619"/>
    </location>
</feature>
<feature type="region of interest" description="Disordered" evidence="3">
    <location>
        <begin position="1154"/>
        <end position="1238"/>
    </location>
</feature>
<dbReference type="InterPro" id="IPR006680">
    <property type="entry name" value="Amidohydro-rel"/>
</dbReference>
<reference evidence="5" key="1">
    <citation type="journal article" date="2021" name="Mol. Plant Microbe Interact.">
        <title>Complete Genome Sequence of the Plant-Pathogenic Fungus Colletotrichum lupini.</title>
        <authorList>
            <person name="Baroncelli R."/>
            <person name="Pensec F."/>
            <person name="Da Lio D."/>
            <person name="Boufleur T."/>
            <person name="Vicente I."/>
            <person name="Sarrocco S."/>
            <person name="Picot A."/>
            <person name="Baraldi E."/>
            <person name="Sukno S."/>
            <person name="Thon M."/>
            <person name="Le Floch G."/>
        </authorList>
    </citation>
    <scope>NUCLEOTIDE SEQUENCE</scope>
    <source>
        <strain evidence="5">IMI 504893</strain>
    </source>
</reference>
<organism evidence="5 6">
    <name type="scientific">Colletotrichum lupini</name>
    <dbReference type="NCBI Taxonomy" id="145971"/>
    <lineage>
        <taxon>Eukaryota</taxon>
        <taxon>Fungi</taxon>
        <taxon>Dikarya</taxon>
        <taxon>Ascomycota</taxon>
        <taxon>Pezizomycotina</taxon>
        <taxon>Sordariomycetes</taxon>
        <taxon>Hypocreomycetidae</taxon>
        <taxon>Glomerellales</taxon>
        <taxon>Glomerellaceae</taxon>
        <taxon>Colletotrichum</taxon>
        <taxon>Colletotrichum acutatum species complex</taxon>
    </lineage>
</organism>
<dbReference type="PROSITE" id="PS50984">
    <property type="entry name" value="TRUD"/>
    <property type="match status" value="1"/>
</dbReference>
<dbReference type="SUPFAM" id="SSF51556">
    <property type="entry name" value="Metallo-dependent hydrolases"/>
    <property type="match status" value="1"/>
</dbReference>
<dbReference type="InterPro" id="IPR011760">
    <property type="entry name" value="PsdUridine_synth_TruD_insert"/>
</dbReference>
<feature type="domain" description="TRUD" evidence="4">
    <location>
        <begin position="872"/>
        <end position="1125"/>
    </location>
</feature>
<dbReference type="GO" id="GO:0003723">
    <property type="term" value="F:RNA binding"/>
    <property type="evidence" value="ECO:0007669"/>
    <property type="project" value="InterPro"/>
</dbReference>
<dbReference type="Proteomes" id="UP000830671">
    <property type="component" value="Chromosome 2"/>
</dbReference>
<name>A0A9Q8SK70_9PEZI</name>
<dbReference type="PANTHER" id="PTHR13326">
    <property type="entry name" value="TRNA PSEUDOURIDINE SYNTHASE D"/>
    <property type="match status" value="1"/>
</dbReference>
<dbReference type="RefSeq" id="XP_049140296.1">
    <property type="nucleotide sequence ID" value="XM_049283153.1"/>
</dbReference>
<dbReference type="Pfam" id="PF04909">
    <property type="entry name" value="Amidohydro_2"/>
    <property type="match status" value="1"/>
</dbReference>
<protein>
    <submittedName>
        <fullName evidence="5">tRNA pseudouridine synthase D</fullName>
    </submittedName>
</protein>
<dbReference type="InterPro" id="IPR001656">
    <property type="entry name" value="PsdUridine_synth_TruD"/>
</dbReference>
<dbReference type="InterPro" id="IPR032466">
    <property type="entry name" value="Metal_Hydrolase"/>
</dbReference>
<dbReference type="Gene3D" id="3.20.20.140">
    <property type="entry name" value="Metal-dependent hydrolases"/>
    <property type="match status" value="1"/>
</dbReference>
<dbReference type="KEGG" id="clup:CLUP02_04137"/>
<feature type="region of interest" description="Disordered" evidence="3">
    <location>
        <begin position="1033"/>
        <end position="1052"/>
    </location>
</feature>
<dbReference type="EMBL" id="CP019474">
    <property type="protein sequence ID" value="UQC78660.1"/>
    <property type="molecule type" value="Genomic_DNA"/>
</dbReference>
<sequence length="1377" mass="150541">MDWRGNQALRVMATSSPSWKDVVCRVTASNLETDHNTNNNKILFFSLSVFILPITETDLTVLQVISIPAPSEDERQQRDVIRSSNFTMASSTSMTVVDVHTHMYPPSYVKILESRTTIPVVRSFPQTPDPRLILLASEEQALDEATKDPSAKPPGRPLTSHYASLDQKVHFMDTHKINISVISLANPWLDFIDASESGAMAKGVNEEFDGMCAAHPGRLFFFAALPLTASLETILEAINHVKALKYCRGIILGTSGLGKGLDDPDLLPIFKAIAAARLTIFLHPHYGLPNDVWGPRASNEYGHVLPLALGFPMETTIAVARMYLAGVFDDVPELRMLLAHSGGTLPFLAGRIESCIMHDGQLVREGKVGKGRRTIWSVLKEQIYLDAVIYSEVGLKAAIDASGADRLMFGTDHPFFPPLTSDEQGEWESVSMNADAVAVAVGEGSEQAKAIMGGNAIEILRLKVWWDRITPPAKFHPIYHFLLAIPENMAIGPAIFTSFYSREQTNSHYTSIEITMAAEVRRSNGTRLDASLGITERIAPSMVAWTGDMRKRYTDFQVYEINKDGSVLHLTETRLPPPPKETTPPPPAPPAPAVPVVEEKKGEEEPKPEEPSKDGEAAEKPAAVIPEVPAEDIALLASLTNDDFANQLVTIYKTISADKMAKTEPVTSPIMDDKDRRSQLHQNVRRIFNSTIDTTTDPTGAIVARVPPPRGKGKGMRGGRDNNNNNRENNKQKKKQPKAVAPGEGEYLHFTLYKENRDTMDALHQISKALRIKPQAIGTAGTKDRRAATTQRCSVRGQRADALLRARLFGVTVGDYRYAHSPIHLGAHRGNEFVIALKDCLVAGNPDLPPADRSSQIRASVEAAMASMHNPGWINYFGHQRFGTHAIGTHEVGRLLLQGDFEAAVNAILYYDESIAQRALAGEVPDQGHARDELNRHRACKVFRDGGSAEEALSHLPRRFSAEASLIRHLGRSTAPSRRDFTGALTSITRGLRNMYLHAYQSYVWNHAASHRWRLYGKNVVEGDLVLDTSADADADADNEGGDDDADSSSAPARVLTAEEAASGTYTIHDIVLPSPGHAVAYPTNAIGEFYTTFMRDNGGLDPHDMLRRHREFSLPGAYRKVVVRFLSEPSFEVRAYEDGEEQMHPTDMDRIRAAAGRGGNGKKRGRQEDENAEDQDAAKKVKTEAGAAGVDGEAAADEPMHDAPAQTSEPKQEQEPEQQAETATADPNGTPSTPEKTKTAVVVTFQLPKSAYATVALRELMGVDESEVAAAPTAASAAPAAAITDTTAAAPEAAEASPLHGSKSIYMYNATYKANPTLTNPLKSFCLYCSKPNRQSLGYTIMPTVFAEYPPPPPLVQVHVCLRYIYPESKSDPLKA</sequence>
<dbReference type="CDD" id="cd02576">
    <property type="entry name" value="PseudoU_synth_ScPUS7"/>
    <property type="match status" value="1"/>
</dbReference>
<feature type="compositionally biased region" description="Acidic residues" evidence="3">
    <location>
        <begin position="1033"/>
        <end position="1047"/>
    </location>
</feature>
<dbReference type="GO" id="GO:0005634">
    <property type="term" value="C:nucleus"/>
    <property type="evidence" value="ECO:0007669"/>
    <property type="project" value="TreeGrafter"/>
</dbReference>
<dbReference type="SUPFAM" id="SSF55120">
    <property type="entry name" value="Pseudouridine synthase"/>
    <property type="match status" value="1"/>
</dbReference>
<accession>A0A9Q8SK70</accession>
<feature type="compositionally biased region" description="Low complexity" evidence="3">
    <location>
        <begin position="1185"/>
        <end position="1194"/>
    </location>
</feature>
<feature type="compositionally biased region" description="Pro residues" evidence="3">
    <location>
        <begin position="575"/>
        <end position="593"/>
    </location>
</feature>
<dbReference type="InterPro" id="IPR042214">
    <property type="entry name" value="TruD_catalytic"/>
</dbReference>
<evidence type="ECO:0000313" key="6">
    <source>
        <dbReference type="Proteomes" id="UP000830671"/>
    </source>
</evidence>
<dbReference type="NCBIfam" id="TIGR00094">
    <property type="entry name" value="tRNA_TruD_broad"/>
    <property type="match status" value="1"/>
</dbReference>
<proteinExistence type="inferred from homology"/>